<feature type="transmembrane region" description="Helical" evidence="1">
    <location>
        <begin position="12"/>
        <end position="34"/>
    </location>
</feature>
<organism evidence="2 3">
    <name type="scientific">Adhaeribacter swui</name>
    <dbReference type="NCBI Taxonomy" id="2086471"/>
    <lineage>
        <taxon>Bacteria</taxon>
        <taxon>Pseudomonadati</taxon>
        <taxon>Bacteroidota</taxon>
        <taxon>Cytophagia</taxon>
        <taxon>Cytophagales</taxon>
        <taxon>Hymenobacteraceae</taxon>
        <taxon>Adhaeribacter</taxon>
    </lineage>
</organism>
<evidence type="ECO:0000313" key="2">
    <source>
        <dbReference type="EMBL" id="QNF34363.1"/>
    </source>
</evidence>
<keyword evidence="1" id="KW-0812">Transmembrane</keyword>
<sequence>MLAILLQVEPAIWSKLGEAGVLVLAMAAAIYWLVRKLDKSEIKCDQLNAYIQSMAEKNITTLKDVQVMMEKVFDNQVNGDAAIKHEILEQNIALQNNLKDYIKDLLDHTNHKNEQVNSKLAVGN</sequence>
<evidence type="ECO:0000313" key="3">
    <source>
        <dbReference type="Proteomes" id="UP000515237"/>
    </source>
</evidence>
<keyword evidence="1" id="KW-0472">Membrane</keyword>
<dbReference type="EMBL" id="CP055156">
    <property type="protein sequence ID" value="QNF34363.1"/>
    <property type="molecule type" value="Genomic_DNA"/>
</dbReference>
<name>A0A7G7GB29_9BACT</name>
<protein>
    <submittedName>
        <fullName evidence="2">Uncharacterized protein</fullName>
    </submittedName>
</protein>
<dbReference type="RefSeq" id="WP_185270844.1">
    <property type="nucleotide sequence ID" value="NZ_CP055156.1"/>
</dbReference>
<reference evidence="2 3" key="1">
    <citation type="journal article" date="2018" name="Int. J. Syst. Evol. Microbiol.">
        <title>Adhaeribacter swui sp. nov., isolated from wet mud.</title>
        <authorList>
            <person name="Kim D.U."/>
            <person name="Kim K.W."/>
            <person name="Kang M.S."/>
            <person name="Kim J.Y."/>
            <person name="Jang J.H."/>
            <person name="Kim M.K."/>
        </authorList>
    </citation>
    <scope>NUCLEOTIDE SEQUENCE [LARGE SCALE GENOMIC DNA]</scope>
    <source>
        <strain evidence="2 3">KCTC 52873</strain>
    </source>
</reference>
<dbReference type="Proteomes" id="UP000515237">
    <property type="component" value="Chromosome"/>
</dbReference>
<accession>A0A7G7GB29</accession>
<gene>
    <name evidence="2" type="ORF">HUW51_17140</name>
</gene>
<proteinExistence type="predicted"/>
<dbReference type="AlphaFoldDB" id="A0A7G7GB29"/>
<keyword evidence="3" id="KW-1185">Reference proteome</keyword>
<keyword evidence="1" id="KW-1133">Transmembrane helix</keyword>
<evidence type="ECO:0000256" key="1">
    <source>
        <dbReference type="SAM" id="Phobius"/>
    </source>
</evidence>
<dbReference type="KEGG" id="aswu:HUW51_17140"/>